<reference evidence="11 12" key="1">
    <citation type="submission" date="2018-05" db="EMBL/GenBank/DDBJ databases">
        <title>Zavarzinia sp. HR-AS.</title>
        <authorList>
            <person name="Lee Y."/>
            <person name="Jeon C.O."/>
        </authorList>
    </citation>
    <scope>NUCLEOTIDE SEQUENCE [LARGE SCALE GENOMIC DNA]</scope>
    <source>
        <strain evidence="11 12">HR-AS</strain>
    </source>
</reference>
<protein>
    <submittedName>
        <fullName evidence="11">ABC transporter permease</fullName>
    </submittedName>
</protein>
<evidence type="ECO:0000256" key="4">
    <source>
        <dbReference type="ARBA" id="ARBA00022475"/>
    </source>
</evidence>
<dbReference type="PROSITE" id="PS50928">
    <property type="entry name" value="ABC_TM1"/>
    <property type="match status" value="1"/>
</dbReference>
<dbReference type="InterPro" id="IPR035906">
    <property type="entry name" value="MetI-like_sf"/>
</dbReference>
<keyword evidence="5" id="KW-0997">Cell inner membrane</keyword>
<evidence type="ECO:0000256" key="9">
    <source>
        <dbReference type="RuleBase" id="RU363032"/>
    </source>
</evidence>
<dbReference type="GO" id="GO:0022857">
    <property type="term" value="F:transmembrane transporter activity"/>
    <property type="evidence" value="ECO:0007669"/>
    <property type="project" value="InterPro"/>
</dbReference>
<organism evidence="11 12">
    <name type="scientific">Zavarzinia aquatilis</name>
    <dbReference type="NCBI Taxonomy" id="2211142"/>
    <lineage>
        <taxon>Bacteria</taxon>
        <taxon>Pseudomonadati</taxon>
        <taxon>Pseudomonadota</taxon>
        <taxon>Alphaproteobacteria</taxon>
        <taxon>Rhodospirillales</taxon>
        <taxon>Zavarziniaceae</taxon>
        <taxon>Zavarzinia</taxon>
    </lineage>
</organism>
<feature type="transmembrane region" description="Helical" evidence="9">
    <location>
        <begin position="260"/>
        <end position="280"/>
    </location>
</feature>
<evidence type="ECO:0000256" key="7">
    <source>
        <dbReference type="ARBA" id="ARBA00022989"/>
    </source>
</evidence>
<comment type="similarity">
    <text evidence="2">Belongs to the binding-protein-dependent transport system permease family. HisMQ subfamily.</text>
</comment>
<dbReference type="EMBL" id="QGLE01000008">
    <property type="protein sequence ID" value="PWR21132.1"/>
    <property type="molecule type" value="Genomic_DNA"/>
</dbReference>
<keyword evidence="7 9" id="KW-1133">Transmembrane helix</keyword>
<dbReference type="AlphaFoldDB" id="A0A317E3G3"/>
<dbReference type="Proteomes" id="UP000245461">
    <property type="component" value="Unassembled WGS sequence"/>
</dbReference>
<feature type="transmembrane region" description="Helical" evidence="9">
    <location>
        <begin position="153"/>
        <end position="171"/>
    </location>
</feature>
<keyword evidence="6 9" id="KW-0812">Transmembrane</keyword>
<keyword evidence="4" id="KW-1003">Cell membrane</keyword>
<evidence type="ECO:0000256" key="5">
    <source>
        <dbReference type="ARBA" id="ARBA00022519"/>
    </source>
</evidence>
<keyword evidence="12" id="KW-1185">Reference proteome</keyword>
<dbReference type="OrthoDB" id="9815029at2"/>
<feature type="domain" description="ABC transmembrane type-1" evidence="10">
    <location>
        <begin position="104"/>
        <end position="330"/>
    </location>
</feature>
<accession>A0A317E3G3</accession>
<keyword evidence="8 9" id="KW-0472">Membrane</keyword>
<evidence type="ECO:0000256" key="3">
    <source>
        <dbReference type="ARBA" id="ARBA00022448"/>
    </source>
</evidence>
<dbReference type="InterPro" id="IPR000515">
    <property type="entry name" value="MetI-like"/>
</dbReference>
<dbReference type="RefSeq" id="WP_109906810.1">
    <property type="nucleotide sequence ID" value="NZ_QGLE01000008.1"/>
</dbReference>
<comment type="subcellular location">
    <subcellularLocation>
        <location evidence="1">Cell inner membrane</location>
        <topology evidence="1">Multi-pass membrane protein</topology>
    </subcellularLocation>
    <subcellularLocation>
        <location evidence="9">Cell membrane</location>
        <topology evidence="9">Multi-pass membrane protein</topology>
    </subcellularLocation>
</comment>
<dbReference type="InterPro" id="IPR051613">
    <property type="entry name" value="ABC_transp_permease_HisMQ"/>
</dbReference>
<feature type="transmembrane region" description="Helical" evidence="9">
    <location>
        <begin position="216"/>
        <end position="239"/>
    </location>
</feature>
<dbReference type="NCBIfam" id="TIGR01726">
    <property type="entry name" value="HEQRo_perm_3TM"/>
    <property type="match status" value="1"/>
</dbReference>
<sequence>MDPVAAAPLSAGFGDIVGWLLAAVIALVHGIVLLAGALWWLLGLLFWPVGQVLGFAVDILGAVFGWIGTVIYDVIADVAPGATFYIDLISFGKGGWGDDLWVGLQLTLKLAVVSLSIGLSIGLLGAGAKLAPSRALNFIGNAYTTLIRGLPELLTLMLIYYGLLFGLQGLLSTGFLPMVCDGAGLADKLALIGLGEDTARICVSTTVEIDGFTAGVVALSLVFGAFSTEVLRGAILAVPKGQLEAARAIGMSRRLTIRRILLPQVWRYALPGLGNLWLIMIKDTSLVSVIALDELMRKTSIAVGVTKQPFFFYGMACLVYLAITGVSMIATTRIERWASRGVRRI</sequence>
<dbReference type="CDD" id="cd06261">
    <property type="entry name" value="TM_PBP2"/>
    <property type="match status" value="1"/>
</dbReference>
<keyword evidence="3 9" id="KW-0813">Transport</keyword>
<gene>
    <name evidence="11" type="ORF">DKG74_14090</name>
</gene>
<feature type="transmembrane region" description="Helical" evidence="9">
    <location>
        <begin position="310"/>
        <end position="330"/>
    </location>
</feature>
<evidence type="ECO:0000313" key="12">
    <source>
        <dbReference type="Proteomes" id="UP000245461"/>
    </source>
</evidence>
<evidence type="ECO:0000256" key="6">
    <source>
        <dbReference type="ARBA" id="ARBA00022692"/>
    </source>
</evidence>
<evidence type="ECO:0000256" key="2">
    <source>
        <dbReference type="ARBA" id="ARBA00010072"/>
    </source>
</evidence>
<dbReference type="SUPFAM" id="SSF161098">
    <property type="entry name" value="MetI-like"/>
    <property type="match status" value="1"/>
</dbReference>
<dbReference type="PANTHER" id="PTHR30133">
    <property type="entry name" value="CATIONIC AMINO ACID TRANSPORTER, MEMBRANE COMPONENT"/>
    <property type="match status" value="1"/>
</dbReference>
<dbReference type="Pfam" id="PF00528">
    <property type="entry name" value="BPD_transp_1"/>
    <property type="match status" value="1"/>
</dbReference>
<evidence type="ECO:0000313" key="11">
    <source>
        <dbReference type="EMBL" id="PWR21132.1"/>
    </source>
</evidence>
<feature type="transmembrane region" description="Helical" evidence="9">
    <location>
        <begin position="110"/>
        <end position="132"/>
    </location>
</feature>
<dbReference type="GO" id="GO:0043190">
    <property type="term" value="C:ATP-binding cassette (ABC) transporter complex"/>
    <property type="evidence" value="ECO:0007669"/>
    <property type="project" value="InterPro"/>
</dbReference>
<proteinExistence type="inferred from homology"/>
<dbReference type="Gene3D" id="1.10.3720.10">
    <property type="entry name" value="MetI-like"/>
    <property type="match status" value="1"/>
</dbReference>
<comment type="caution">
    <text evidence="11">The sequence shown here is derived from an EMBL/GenBank/DDBJ whole genome shotgun (WGS) entry which is preliminary data.</text>
</comment>
<dbReference type="PANTHER" id="PTHR30133:SF2">
    <property type="entry name" value="ARGININE ABC TRANSPORTER PERMEASE PROTEIN ARTQ"/>
    <property type="match status" value="1"/>
</dbReference>
<evidence type="ECO:0000259" key="10">
    <source>
        <dbReference type="PROSITE" id="PS50928"/>
    </source>
</evidence>
<evidence type="ECO:0000256" key="1">
    <source>
        <dbReference type="ARBA" id="ARBA00004429"/>
    </source>
</evidence>
<feature type="transmembrane region" description="Helical" evidence="9">
    <location>
        <begin position="53"/>
        <end position="75"/>
    </location>
</feature>
<dbReference type="InterPro" id="IPR010065">
    <property type="entry name" value="AA_ABC_transptr_permease_3TM"/>
</dbReference>
<name>A0A317E3G3_9PROT</name>
<feature type="transmembrane region" description="Helical" evidence="9">
    <location>
        <begin position="16"/>
        <end position="41"/>
    </location>
</feature>
<evidence type="ECO:0000256" key="8">
    <source>
        <dbReference type="ARBA" id="ARBA00023136"/>
    </source>
</evidence>